<dbReference type="EMBL" id="JAVUPU010000007">
    <property type="protein sequence ID" value="MDT9600052.1"/>
    <property type="molecule type" value="Genomic_DNA"/>
</dbReference>
<reference evidence="1 2" key="1">
    <citation type="submission" date="2023-05" db="EMBL/GenBank/DDBJ databases">
        <authorList>
            <person name="Guo Y."/>
        </authorList>
    </citation>
    <scope>NUCLEOTIDE SEQUENCE [LARGE SCALE GENOMIC DNA]</scope>
    <source>
        <strain evidence="1 2">GR2756</strain>
    </source>
</reference>
<accession>A0ABU3Q9I1</accession>
<evidence type="ECO:0000313" key="1">
    <source>
        <dbReference type="EMBL" id="MDT9600052.1"/>
    </source>
</evidence>
<dbReference type="Proteomes" id="UP001259572">
    <property type="component" value="Unassembled WGS sequence"/>
</dbReference>
<sequence length="70" mass="7695">MSFRTPLPVLKDAIGQVFERGRADAIRPEFWAATHRRAPAEIAALVEAVRADRITRAPPNVADLPFGEGK</sequence>
<name>A0ABU3Q9I1_9SPHN</name>
<protein>
    <submittedName>
        <fullName evidence="1">Uncharacterized protein</fullName>
    </submittedName>
</protein>
<organism evidence="1 2">
    <name type="scientific">Sphingosinicella rhizophila</name>
    <dbReference type="NCBI Taxonomy" id="3050082"/>
    <lineage>
        <taxon>Bacteria</taxon>
        <taxon>Pseudomonadati</taxon>
        <taxon>Pseudomonadota</taxon>
        <taxon>Alphaproteobacteria</taxon>
        <taxon>Sphingomonadales</taxon>
        <taxon>Sphingosinicellaceae</taxon>
        <taxon>Sphingosinicella</taxon>
    </lineage>
</organism>
<gene>
    <name evidence="1" type="ORF">RQX22_13915</name>
</gene>
<dbReference type="RefSeq" id="WP_315727153.1">
    <property type="nucleotide sequence ID" value="NZ_JAVUPU010000007.1"/>
</dbReference>
<comment type="caution">
    <text evidence="1">The sequence shown here is derived from an EMBL/GenBank/DDBJ whole genome shotgun (WGS) entry which is preliminary data.</text>
</comment>
<evidence type="ECO:0000313" key="2">
    <source>
        <dbReference type="Proteomes" id="UP001259572"/>
    </source>
</evidence>
<proteinExistence type="predicted"/>
<keyword evidence="2" id="KW-1185">Reference proteome</keyword>